<dbReference type="Proteomes" id="UP000277952">
    <property type="component" value="Unassembled WGS sequence"/>
</dbReference>
<evidence type="ECO:0000313" key="1">
    <source>
        <dbReference type="EMBL" id="RML57472.1"/>
    </source>
</evidence>
<name>A0A3M2X110_PSEA0</name>
<organism evidence="1 2">
    <name type="scientific">Pseudomonas amygdali pv. morsprunorum</name>
    <dbReference type="NCBI Taxonomy" id="129138"/>
    <lineage>
        <taxon>Bacteria</taxon>
        <taxon>Pseudomonadati</taxon>
        <taxon>Pseudomonadota</taxon>
        <taxon>Gammaproteobacteria</taxon>
        <taxon>Pseudomonadales</taxon>
        <taxon>Pseudomonadaceae</taxon>
        <taxon>Pseudomonas</taxon>
        <taxon>Pseudomonas amygdali</taxon>
    </lineage>
</organism>
<dbReference type="EMBL" id="RBNS01000032">
    <property type="protein sequence ID" value="RML57472.1"/>
    <property type="molecule type" value="Genomic_DNA"/>
</dbReference>
<protein>
    <submittedName>
        <fullName evidence="1">Uncharacterized protein</fullName>
    </submittedName>
</protein>
<gene>
    <name evidence="1" type="ORF">ALQ94_200104</name>
</gene>
<sequence>MFVITLWIAMKSSTHSKAVLELGKRLVANLGLADDLLGQWLAHDISARMDAIENNPELATAAMRDECVKAILGLWEHRHALPEHLKPLQEIEPITKTLAALDVEHGDDYRYFRPILREAALDTADEPMRHWLELAFNLDYSARVLIQHALQSAGTAAALEAKPWVEAALKAGVEAEPDRQTIEFLLDRLYSDDTDHEEKIEMARKKTLRDKILRLESFAELAEAVAAELREKLDTDQGFQNEP</sequence>
<reference evidence="1 2" key="1">
    <citation type="submission" date="2018-08" db="EMBL/GenBank/DDBJ databases">
        <title>Recombination of ecologically and evolutionarily significant loci maintains genetic cohesion in the Pseudomonas syringae species complex.</title>
        <authorList>
            <person name="Dillon M."/>
            <person name="Thakur S."/>
            <person name="Almeida R.N.D."/>
            <person name="Weir B.S."/>
            <person name="Guttman D.S."/>
        </authorList>
    </citation>
    <scope>NUCLEOTIDE SEQUENCE [LARGE SCALE GENOMIC DNA]</scope>
    <source>
        <strain evidence="1 2">19322</strain>
    </source>
</reference>
<evidence type="ECO:0000313" key="2">
    <source>
        <dbReference type="Proteomes" id="UP000277952"/>
    </source>
</evidence>
<dbReference type="AlphaFoldDB" id="A0A3M2X110"/>
<proteinExistence type="predicted"/>
<accession>A0A3M2X110</accession>
<comment type="caution">
    <text evidence="1">The sequence shown here is derived from an EMBL/GenBank/DDBJ whole genome shotgun (WGS) entry which is preliminary data.</text>
</comment>